<feature type="region of interest" description="Disordered" evidence="1">
    <location>
        <begin position="87"/>
        <end position="155"/>
    </location>
</feature>
<feature type="compositionally biased region" description="Polar residues" evidence="1">
    <location>
        <begin position="123"/>
        <end position="135"/>
    </location>
</feature>
<dbReference type="Gene3D" id="3.30.980.40">
    <property type="match status" value="1"/>
</dbReference>
<dbReference type="PANTHER" id="PTHR22683">
    <property type="entry name" value="SPORULATION PROTEIN RELATED"/>
    <property type="match status" value="1"/>
</dbReference>
<dbReference type="InterPro" id="IPR050206">
    <property type="entry name" value="FtsK/SpoIIIE/SftA"/>
</dbReference>
<feature type="non-terminal residue" evidence="4">
    <location>
        <position position="1"/>
    </location>
</feature>
<keyword evidence="2" id="KW-1133">Transmembrane helix</keyword>
<evidence type="ECO:0000256" key="1">
    <source>
        <dbReference type="SAM" id="MobiDB-lite"/>
    </source>
</evidence>
<dbReference type="Pfam" id="PF17854">
    <property type="entry name" value="FtsK_alpha"/>
    <property type="match status" value="1"/>
</dbReference>
<feature type="domain" description="FtsK alpha" evidence="3">
    <location>
        <begin position="166"/>
        <end position="242"/>
    </location>
</feature>
<organism evidence="4">
    <name type="scientific">marine sediment metagenome</name>
    <dbReference type="NCBI Taxonomy" id="412755"/>
    <lineage>
        <taxon>unclassified sequences</taxon>
        <taxon>metagenomes</taxon>
        <taxon>ecological metagenomes</taxon>
    </lineage>
</organism>
<dbReference type="AlphaFoldDB" id="X1VIS6"/>
<accession>X1VIS6</accession>
<feature type="transmembrane region" description="Helical" evidence="2">
    <location>
        <begin position="32"/>
        <end position="52"/>
    </location>
</feature>
<dbReference type="InterPro" id="IPR041027">
    <property type="entry name" value="FtsK_alpha"/>
</dbReference>
<evidence type="ECO:0000259" key="3">
    <source>
        <dbReference type="Pfam" id="PF17854"/>
    </source>
</evidence>
<sequence length="246" mass="27059">FFIETEHAKDQAIIGQGGGLVGFALSKFLREAFSSLGAFFILLAGLITGILITSNTPVGWILDKIRAGIDFIKELIARWRNREATDDDYLPNQTEEKEVAVTAKEEEKREKEEPSIKVVASLSEPTTMRQITGSSRSKRTQDSQSGDLHHETVVNKRDADQVWKYPPLSLLSSSEDKGAERGDVSKNARIIEDTLDSFGIKAKVAEINLGPSVTQYALSYTQGTKISKIRNLQNDLAMTLASPTGS</sequence>
<keyword evidence="2" id="KW-0812">Transmembrane</keyword>
<reference evidence="4" key="1">
    <citation type="journal article" date="2014" name="Front. Microbiol.">
        <title>High frequency of phylogenetically diverse reductive dehalogenase-homologous genes in deep subseafloor sedimentary metagenomes.</title>
        <authorList>
            <person name="Kawai M."/>
            <person name="Futagami T."/>
            <person name="Toyoda A."/>
            <person name="Takaki Y."/>
            <person name="Nishi S."/>
            <person name="Hori S."/>
            <person name="Arai W."/>
            <person name="Tsubouchi T."/>
            <person name="Morono Y."/>
            <person name="Uchiyama I."/>
            <person name="Ito T."/>
            <person name="Fujiyama A."/>
            <person name="Inagaki F."/>
            <person name="Takami H."/>
        </authorList>
    </citation>
    <scope>NUCLEOTIDE SEQUENCE</scope>
    <source>
        <strain evidence="4">Expedition CK06-06</strain>
    </source>
</reference>
<evidence type="ECO:0000256" key="2">
    <source>
        <dbReference type="SAM" id="Phobius"/>
    </source>
</evidence>
<evidence type="ECO:0000313" key="4">
    <source>
        <dbReference type="EMBL" id="GAJ15071.1"/>
    </source>
</evidence>
<feature type="compositionally biased region" description="Basic and acidic residues" evidence="1">
    <location>
        <begin position="94"/>
        <end position="115"/>
    </location>
</feature>
<proteinExistence type="predicted"/>
<dbReference type="EMBL" id="BARW01031328">
    <property type="protein sequence ID" value="GAJ15071.1"/>
    <property type="molecule type" value="Genomic_DNA"/>
</dbReference>
<keyword evidence="2" id="KW-0472">Membrane</keyword>
<dbReference type="PANTHER" id="PTHR22683:SF47">
    <property type="entry name" value="FTSK DOMAIN-CONTAINING PROTEIN YDCQ"/>
    <property type="match status" value="1"/>
</dbReference>
<protein>
    <recommendedName>
        <fullName evidence="3">FtsK alpha domain-containing protein</fullName>
    </recommendedName>
</protein>
<feature type="non-terminal residue" evidence="4">
    <location>
        <position position="246"/>
    </location>
</feature>
<name>X1VIS6_9ZZZZ</name>
<comment type="caution">
    <text evidence="4">The sequence shown here is derived from an EMBL/GenBank/DDBJ whole genome shotgun (WGS) entry which is preliminary data.</text>
</comment>
<gene>
    <name evidence="4" type="ORF">S12H4_49859</name>
</gene>